<dbReference type="KEGG" id="cpi:Cpin_0585"/>
<dbReference type="Proteomes" id="UP000002215">
    <property type="component" value="Chromosome"/>
</dbReference>
<dbReference type="AlphaFoldDB" id="A0A979GN78"/>
<dbReference type="GO" id="GO:0003824">
    <property type="term" value="F:catalytic activity"/>
    <property type="evidence" value="ECO:0007669"/>
    <property type="project" value="InterPro"/>
</dbReference>
<reference evidence="3" key="1">
    <citation type="submission" date="2009-08" db="EMBL/GenBank/DDBJ databases">
        <title>The complete genome of Chitinophaga pinensis DSM 2588.</title>
        <authorList>
            <consortium name="US DOE Joint Genome Institute (JGI-PGF)"/>
            <person name="Lucas S."/>
            <person name="Copeland A."/>
            <person name="Lapidus A."/>
            <person name="Glavina del Rio T."/>
            <person name="Dalin E."/>
            <person name="Tice H."/>
            <person name="Bruce D."/>
            <person name="Goodwin L."/>
            <person name="Pitluck S."/>
            <person name="Kyrpides N."/>
            <person name="Mavromatis K."/>
            <person name="Ivanova N."/>
            <person name="Mikhailova N."/>
            <person name="Sims D."/>
            <person name="Meinche L."/>
            <person name="Brettin T."/>
            <person name="Detter J.C."/>
            <person name="Han C."/>
            <person name="Larimer F."/>
            <person name="Land M."/>
            <person name="Hauser L."/>
            <person name="Markowitz V."/>
            <person name="Cheng J.-F."/>
            <person name="Hugenholtz P."/>
            <person name="Woyke T."/>
            <person name="Wu D."/>
            <person name="Spring S."/>
            <person name="Klenk H.-P."/>
            <person name="Eisen J.A."/>
        </authorList>
    </citation>
    <scope>NUCLEOTIDE SEQUENCE [LARGE SCALE GENOMIC DNA]</scope>
    <source>
        <strain evidence="3">ATCC 43595 / DSM 2588 / LMG 13176 / NBRC 15968 / NCIMB 11800 / UQM 2034</strain>
    </source>
</reference>
<evidence type="ECO:0000259" key="1">
    <source>
        <dbReference type="PROSITE" id="PS50035"/>
    </source>
</evidence>
<dbReference type="InterPro" id="IPR001736">
    <property type="entry name" value="PLipase_D/transphosphatidylase"/>
</dbReference>
<sequence length="409" mass="45718">MELKFIGQGLDPVNDNPVGNLVIEALGNTALNVFNAFVAFLSIGGLKNILDQLTAFRAREGQVCLFIGVDLNGTSKEALEKLLELDIETYVVFSPNNIIYHPKIYIFKGQQYSQVLIGSSNLTERGLFQSIESSIAVKIGSDDAEGMAFLASIYSYYGKVMDRTHPNCKRLTADILALLVANRIVLPEAESRKKFNNINKEYAEKKSADYDALLKTFQKLTPKRPPKGFKNVVNKDEIIIEDDDSVKVVNEEIELKTGMMWVETGKMTGGSKNQLDVSKRGVLNGQDIDGSVSYFGIDPDDTGTTLDFSVHLANKIYKGNTVKYTPDNSNWRIQLKGRTDDGERLTRISRMELGHEGGFIDKILLFTRIDETNYKLEILDKQEMDRLIQYSSAWGKMGNATTGRAYGFI</sequence>
<dbReference type="CDD" id="cd09117">
    <property type="entry name" value="PLDc_Bfil_DEXD_like"/>
    <property type="match status" value="1"/>
</dbReference>
<evidence type="ECO:0000313" key="3">
    <source>
        <dbReference type="Proteomes" id="UP000002215"/>
    </source>
</evidence>
<dbReference type="Pfam" id="PF09565">
    <property type="entry name" value="RE_NgoFVII"/>
    <property type="match status" value="1"/>
</dbReference>
<evidence type="ECO:0000313" key="2">
    <source>
        <dbReference type="EMBL" id="ACU58083.1"/>
    </source>
</evidence>
<dbReference type="PROSITE" id="PS50035">
    <property type="entry name" value="PLD"/>
    <property type="match status" value="1"/>
</dbReference>
<reference evidence="2 3" key="2">
    <citation type="journal article" date="2010" name="Stand. Genomic Sci.">
        <title>Complete genome sequence of Chitinophaga pinensis type strain (UQM 2034).</title>
        <authorList>
            <person name="Glavina Del Rio T."/>
            <person name="Abt B."/>
            <person name="Spring S."/>
            <person name="Lapidus A."/>
            <person name="Nolan M."/>
            <person name="Tice H."/>
            <person name="Copeland A."/>
            <person name="Cheng J.F."/>
            <person name="Chen F."/>
            <person name="Bruce D."/>
            <person name="Goodwin L."/>
            <person name="Pitluck S."/>
            <person name="Ivanova N."/>
            <person name="Mavromatis K."/>
            <person name="Mikhailova N."/>
            <person name="Pati A."/>
            <person name="Chen A."/>
            <person name="Palaniappan K."/>
            <person name="Land M."/>
            <person name="Hauser L."/>
            <person name="Chang Y.J."/>
            <person name="Jeffries C.D."/>
            <person name="Chain P."/>
            <person name="Saunders E."/>
            <person name="Detter J.C."/>
            <person name="Brettin T."/>
            <person name="Rohde M."/>
            <person name="Goker M."/>
            <person name="Bristow J."/>
            <person name="Eisen J.A."/>
            <person name="Markowitz V."/>
            <person name="Hugenholtz P."/>
            <person name="Kyrpides N.C."/>
            <person name="Klenk H.P."/>
            <person name="Lucas S."/>
        </authorList>
    </citation>
    <scope>NUCLEOTIDE SEQUENCE [LARGE SCALE GENOMIC DNA]</scope>
    <source>
        <strain evidence="3">ATCC 43595 / DSM 2588 / LMG 13176 / NBRC 15968 / NCIMB 11800 / UQM 2034</strain>
    </source>
</reference>
<organism evidence="2 3">
    <name type="scientific">Chitinophaga pinensis (strain ATCC 43595 / DSM 2588 / LMG 13176 / NBRC 15968 / NCIMB 11800 / UQM 2034)</name>
    <dbReference type="NCBI Taxonomy" id="485918"/>
    <lineage>
        <taxon>Bacteria</taxon>
        <taxon>Pseudomonadati</taxon>
        <taxon>Bacteroidota</taxon>
        <taxon>Chitinophagia</taxon>
        <taxon>Chitinophagales</taxon>
        <taxon>Chitinophagaceae</taxon>
        <taxon>Chitinophaga</taxon>
    </lineage>
</organism>
<dbReference type="EMBL" id="CP001699">
    <property type="protein sequence ID" value="ACU58083.1"/>
    <property type="molecule type" value="Genomic_DNA"/>
</dbReference>
<protein>
    <recommendedName>
        <fullName evidence="1">PLD phosphodiesterase domain-containing protein</fullName>
    </recommendedName>
</protein>
<dbReference type="SUPFAM" id="SSF56024">
    <property type="entry name" value="Phospholipase D/nuclease"/>
    <property type="match status" value="1"/>
</dbReference>
<dbReference type="OrthoDB" id="7056491at2"/>
<dbReference type="GO" id="GO:0006793">
    <property type="term" value="P:phosphorus metabolic process"/>
    <property type="evidence" value="ECO:0007669"/>
    <property type="project" value="UniProtKB-ARBA"/>
</dbReference>
<dbReference type="InterPro" id="IPR019065">
    <property type="entry name" value="RE_NgoFVII_N"/>
</dbReference>
<accession>A0A979GN78</accession>
<proteinExistence type="predicted"/>
<gene>
    <name evidence="2" type="ordered locus">Cpin_0585</name>
</gene>
<dbReference type="Gene3D" id="3.30.870.10">
    <property type="entry name" value="Endonuclease Chain A"/>
    <property type="match status" value="1"/>
</dbReference>
<name>A0A979GN78_CHIPD</name>
<feature type="domain" description="PLD phosphodiesterase" evidence="1">
    <location>
        <begin position="96"/>
        <end position="126"/>
    </location>
</feature>
<dbReference type="RefSeq" id="WP_012788259.1">
    <property type="nucleotide sequence ID" value="NC_013132.1"/>
</dbReference>